<evidence type="ECO:0000256" key="4">
    <source>
        <dbReference type="SAM" id="SignalP"/>
    </source>
</evidence>
<dbReference type="EMBL" id="MEIA01000076">
    <property type="protein sequence ID" value="OJF14944.1"/>
    <property type="molecule type" value="Genomic_DNA"/>
</dbReference>
<dbReference type="InterPro" id="IPR001343">
    <property type="entry name" value="Hemolysn_Ca-bd"/>
</dbReference>
<dbReference type="PROSITE" id="PS00330">
    <property type="entry name" value="HEMOLYSIN_CALCIUM"/>
    <property type="match status" value="1"/>
</dbReference>
<evidence type="ECO:0000256" key="1">
    <source>
        <dbReference type="ARBA" id="ARBA00004613"/>
    </source>
</evidence>
<keyword evidence="2" id="KW-0964">Secreted</keyword>
<name>A0A1K0FQI2_9ACTN</name>
<reference evidence="5 6" key="1">
    <citation type="submission" date="2016-09" db="EMBL/GenBank/DDBJ databases">
        <title>Couchioplanes caeruleus draft genome sequence.</title>
        <authorList>
            <person name="Sheehan J."/>
            <person name="Caffrey P."/>
        </authorList>
    </citation>
    <scope>NUCLEOTIDE SEQUENCE [LARGE SCALE GENOMIC DNA]</scope>
    <source>
        <strain evidence="5 6">DSM 43634</strain>
    </source>
</reference>
<feature type="signal peptide" evidence="4">
    <location>
        <begin position="1"/>
        <end position="29"/>
    </location>
</feature>
<gene>
    <name evidence="5" type="ORF">BG844_07040</name>
</gene>
<feature type="region of interest" description="Disordered" evidence="3">
    <location>
        <begin position="140"/>
        <end position="162"/>
    </location>
</feature>
<feature type="chain" id="PRO_5009663883" description="Hemolysin type calcium-binding protein" evidence="4">
    <location>
        <begin position="30"/>
        <end position="265"/>
    </location>
</feature>
<evidence type="ECO:0000313" key="6">
    <source>
        <dbReference type="Proteomes" id="UP000182486"/>
    </source>
</evidence>
<comment type="subcellular location">
    <subcellularLocation>
        <location evidence="1">Secreted</location>
    </subcellularLocation>
</comment>
<keyword evidence="6" id="KW-1185">Reference proteome</keyword>
<sequence length="265" mass="27243">MHRSPWLTRALPLLAIASIGAFPAAPAQAASTGVASVVESTKVNYKAAKGKQNTVIVTRAGRTVTIDDKVAIKAGKGCKQVRGDRTKVRCTTRATPTRVRVYTYDRNDSITNKTDLPATLSGGSGKDRIVGGRKADLIDGGTGNDRISGDGGNDTLYGDTGNDVVRGGTGNDEIMDAGGSDSGNDRLYGEDGDDTVWALAGNDHVYGGNGDDFLVGGPGADYINGGYGNDYLQGNDCSQGTAVGGCHARDTLVGGPGTNTIVKSV</sequence>
<dbReference type="InterPro" id="IPR011049">
    <property type="entry name" value="Serralysin-like_metalloprot_C"/>
</dbReference>
<evidence type="ECO:0000256" key="3">
    <source>
        <dbReference type="SAM" id="MobiDB-lite"/>
    </source>
</evidence>
<comment type="caution">
    <text evidence="5">The sequence shown here is derived from an EMBL/GenBank/DDBJ whole genome shotgun (WGS) entry which is preliminary data.</text>
</comment>
<dbReference type="GO" id="GO:0005509">
    <property type="term" value="F:calcium ion binding"/>
    <property type="evidence" value="ECO:0007669"/>
    <property type="project" value="InterPro"/>
</dbReference>
<keyword evidence="4" id="KW-0732">Signal</keyword>
<evidence type="ECO:0000313" key="5">
    <source>
        <dbReference type="EMBL" id="OJF14944.1"/>
    </source>
</evidence>
<dbReference type="RefSeq" id="WP_071803932.1">
    <property type="nucleotide sequence ID" value="NZ_MEIA01000076.1"/>
</dbReference>
<dbReference type="AlphaFoldDB" id="A0A1K0FQI2"/>
<protein>
    <recommendedName>
        <fullName evidence="7">Hemolysin type calcium-binding protein</fullName>
    </recommendedName>
</protein>
<dbReference type="PRINTS" id="PR00313">
    <property type="entry name" value="CABNDNGRPT"/>
</dbReference>
<dbReference type="SUPFAM" id="SSF51120">
    <property type="entry name" value="beta-Roll"/>
    <property type="match status" value="2"/>
</dbReference>
<dbReference type="PANTHER" id="PTHR38340">
    <property type="entry name" value="S-LAYER PROTEIN"/>
    <property type="match status" value="1"/>
</dbReference>
<organism evidence="5 6">
    <name type="scientific">Couchioplanes caeruleus subsp. caeruleus</name>
    <dbReference type="NCBI Taxonomy" id="56427"/>
    <lineage>
        <taxon>Bacteria</taxon>
        <taxon>Bacillati</taxon>
        <taxon>Actinomycetota</taxon>
        <taxon>Actinomycetes</taxon>
        <taxon>Micromonosporales</taxon>
        <taxon>Micromonosporaceae</taxon>
        <taxon>Couchioplanes</taxon>
    </lineage>
</organism>
<dbReference type="PANTHER" id="PTHR38340:SF1">
    <property type="entry name" value="S-LAYER PROTEIN"/>
    <property type="match status" value="1"/>
</dbReference>
<dbReference type="Gene3D" id="2.150.10.10">
    <property type="entry name" value="Serralysin-like metalloprotease, C-terminal"/>
    <property type="match status" value="2"/>
</dbReference>
<dbReference type="Pfam" id="PF00353">
    <property type="entry name" value="HemolysinCabind"/>
    <property type="match status" value="2"/>
</dbReference>
<evidence type="ECO:0000256" key="2">
    <source>
        <dbReference type="ARBA" id="ARBA00022525"/>
    </source>
</evidence>
<evidence type="ECO:0008006" key="7">
    <source>
        <dbReference type="Google" id="ProtNLM"/>
    </source>
</evidence>
<proteinExistence type="predicted"/>
<dbReference type="InterPro" id="IPR050557">
    <property type="entry name" value="RTX_toxin/Mannuronan_C5-epim"/>
</dbReference>
<accession>A0A1K0FQI2</accession>
<dbReference type="Proteomes" id="UP000182486">
    <property type="component" value="Unassembled WGS sequence"/>
</dbReference>
<dbReference type="GO" id="GO:0005576">
    <property type="term" value="C:extracellular region"/>
    <property type="evidence" value="ECO:0007669"/>
    <property type="project" value="UniProtKB-SubCell"/>
</dbReference>
<dbReference type="InterPro" id="IPR018511">
    <property type="entry name" value="Hemolysin-typ_Ca-bd_CS"/>
</dbReference>